<dbReference type="EMBL" id="JAYMYS010000002">
    <property type="protein sequence ID" value="KAK7405918.1"/>
    <property type="molecule type" value="Genomic_DNA"/>
</dbReference>
<feature type="region of interest" description="Disordered" evidence="1">
    <location>
        <begin position="49"/>
        <end position="74"/>
    </location>
</feature>
<proteinExistence type="predicted"/>
<keyword evidence="2" id="KW-0732">Signal</keyword>
<dbReference type="AlphaFoldDB" id="A0AAN9T3D9"/>
<reference evidence="3 4" key="1">
    <citation type="submission" date="2024-01" db="EMBL/GenBank/DDBJ databases">
        <title>The genomes of 5 underutilized Papilionoideae crops provide insights into root nodulation and disease resistanc.</title>
        <authorList>
            <person name="Jiang F."/>
        </authorList>
    </citation>
    <scope>NUCLEOTIDE SEQUENCE [LARGE SCALE GENOMIC DNA]</scope>
    <source>
        <strain evidence="3">DUOXIRENSHENG_FW03</strain>
        <tissue evidence="3">Leaves</tissue>
    </source>
</reference>
<evidence type="ECO:0000256" key="2">
    <source>
        <dbReference type="SAM" id="SignalP"/>
    </source>
</evidence>
<feature type="signal peptide" evidence="2">
    <location>
        <begin position="1"/>
        <end position="30"/>
    </location>
</feature>
<evidence type="ECO:0000313" key="4">
    <source>
        <dbReference type="Proteomes" id="UP001386955"/>
    </source>
</evidence>
<accession>A0AAN9T3D9</accession>
<gene>
    <name evidence="3" type="ORF">VNO78_07530</name>
</gene>
<feature type="chain" id="PRO_5042811897" evidence="2">
    <location>
        <begin position="31"/>
        <end position="74"/>
    </location>
</feature>
<dbReference type="Proteomes" id="UP001386955">
    <property type="component" value="Unassembled WGS sequence"/>
</dbReference>
<organism evidence="3 4">
    <name type="scientific">Psophocarpus tetragonolobus</name>
    <name type="common">Winged bean</name>
    <name type="synonym">Dolichos tetragonolobus</name>
    <dbReference type="NCBI Taxonomy" id="3891"/>
    <lineage>
        <taxon>Eukaryota</taxon>
        <taxon>Viridiplantae</taxon>
        <taxon>Streptophyta</taxon>
        <taxon>Embryophyta</taxon>
        <taxon>Tracheophyta</taxon>
        <taxon>Spermatophyta</taxon>
        <taxon>Magnoliopsida</taxon>
        <taxon>eudicotyledons</taxon>
        <taxon>Gunneridae</taxon>
        <taxon>Pentapetalae</taxon>
        <taxon>rosids</taxon>
        <taxon>fabids</taxon>
        <taxon>Fabales</taxon>
        <taxon>Fabaceae</taxon>
        <taxon>Papilionoideae</taxon>
        <taxon>50 kb inversion clade</taxon>
        <taxon>NPAAA clade</taxon>
        <taxon>indigoferoid/millettioid clade</taxon>
        <taxon>Phaseoleae</taxon>
        <taxon>Psophocarpus</taxon>
    </lineage>
</organism>
<keyword evidence="4" id="KW-1185">Reference proteome</keyword>
<evidence type="ECO:0000313" key="3">
    <source>
        <dbReference type="EMBL" id="KAK7405918.1"/>
    </source>
</evidence>
<sequence>MAFLGSSKFVSFAALFAILLLLISFQQGTAVQPLGRKLVQYKYPPGSYGNPTPEEPVQGYGSLTPNPNYPPRKH</sequence>
<evidence type="ECO:0000256" key="1">
    <source>
        <dbReference type="SAM" id="MobiDB-lite"/>
    </source>
</evidence>
<comment type="caution">
    <text evidence="3">The sequence shown here is derived from an EMBL/GenBank/DDBJ whole genome shotgun (WGS) entry which is preliminary data.</text>
</comment>
<protein>
    <submittedName>
        <fullName evidence="3">Uncharacterized protein</fullName>
    </submittedName>
</protein>
<name>A0AAN9T3D9_PSOTE</name>